<dbReference type="OrthoDB" id="1093807at2"/>
<proteinExistence type="predicted"/>
<dbReference type="RefSeq" id="WP_007767286.1">
    <property type="nucleotide sequence ID" value="NZ_AKBZ01000006.1"/>
</dbReference>
<gene>
    <name evidence="1" type="ORF">HMPREF1057_04019</name>
</gene>
<evidence type="ECO:0000313" key="2">
    <source>
        <dbReference type="Proteomes" id="UP000007995"/>
    </source>
</evidence>
<dbReference type="HOGENOM" id="CLU_1096912_0_0_10"/>
<dbReference type="AlphaFoldDB" id="K5CHP5"/>
<accession>K5CHP5</accession>
<organism evidence="1 2">
    <name type="scientific">Bacteroides finegoldii CL09T03C10</name>
    <dbReference type="NCBI Taxonomy" id="997888"/>
    <lineage>
        <taxon>Bacteria</taxon>
        <taxon>Pseudomonadati</taxon>
        <taxon>Bacteroidota</taxon>
        <taxon>Bacteroidia</taxon>
        <taxon>Bacteroidales</taxon>
        <taxon>Bacteroidaceae</taxon>
        <taxon>Bacteroides</taxon>
    </lineage>
</organism>
<dbReference type="Proteomes" id="UP000007995">
    <property type="component" value="Unassembled WGS sequence"/>
</dbReference>
<protein>
    <submittedName>
        <fullName evidence="1">Uncharacterized protein</fullName>
    </submittedName>
</protein>
<comment type="caution">
    <text evidence="1">The sequence shown here is derived from an EMBL/GenBank/DDBJ whole genome shotgun (WGS) entry which is preliminary data.</text>
</comment>
<reference evidence="1 2" key="1">
    <citation type="submission" date="2012-02" db="EMBL/GenBank/DDBJ databases">
        <title>The Genome Sequence of Bacteroides finegoldii CL09T03C10.</title>
        <authorList>
            <consortium name="The Broad Institute Genome Sequencing Platform"/>
            <person name="Earl A."/>
            <person name="Ward D."/>
            <person name="Feldgarden M."/>
            <person name="Gevers D."/>
            <person name="Zitomersky N.L."/>
            <person name="Coyne M.J."/>
            <person name="Comstock L.E."/>
            <person name="Young S.K."/>
            <person name="Zeng Q."/>
            <person name="Gargeya S."/>
            <person name="Fitzgerald M."/>
            <person name="Haas B."/>
            <person name="Abouelleil A."/>
            <person name="Alvarado L."/>
            <person name="Arachchi H.M."/>
            <person name="Berlin A."/>
            <person name="Chapman S.B."/>
            <person name="Gearin G."/>
            <person name="Goldberg J."/>
            <person name="Griggs A."/>
            <person name="Gujja S."/>
            <person name="Hansen M."/>
            <person name="Heiman D."/>
            <person name="Howarth C."/>
            <person name="Larimer J."/>
            <person name="Lui A."/>
            <person name="MacDonald P.J.P."/>
            <person name="McCowen C."/>
            <person name="Montmayeur A."/>
            <person name="Murphy C."/>
            <person name="Neiman D."/>
            <person name="Pearson M."/>
            <person name="Priest M."/>
            <person name="Roberts A."/>
            <person name="Saif S."/>
            <person name="Shea T."/>
            <person name="Sisk P."/>
            <person name="Stolte C."/>
            <person name="Sykes S."/>
            <person name="Wortman J."/>
            <person name="Nusbaum C."/>
            <person name="Birren B."/>
        </authorList>
    </citation>
    <scope>NUCLEOTIDE SEQUENCE [LARGE SCALE GENOMIC DNA]</scope>
    <source>
        <strain evidence="1 2">CL09T03C10</strain>
    </source>
</reference>
<sequence>MNLKSQIGILLFYLSISLPTLGQEENSAVNQINEIKKAGNYVYAEATMLEQEQAKDGAMALLKAGIESWFKSSELPQGTFDLSMFDYYVKVINAKRGNQHRVFVYINKSDLTGQKEKKTESAPTKGKDTSVAMNVQVIDLTDSVAVEASVSVNEDSQSYLLSDVEKEMVCIKRFDEIKPFVESLKAKDRLNRFGKYATLPQNGKFHLFIYSQTGDVVACLLKTDDGYYNLRELTPDSIDNYKKCGSIWLEIIK</sequence>
<name>K5CHP5_9BACE</name>
<dbReference type="EMBL" id="AGXW01000014">
    <property type="protein sequence ID" value="EKJ89266.1"/>
    <property type="molecule type" value="Genomic_DNA"/>
</dbReference>
<evidence type="ECO:0000313" key="1">
    <source>
        <dbReference type="EMBL" id="EKJ89266.1"/>
    </source>
</evidence>